<dbReference type="Pfam" id="PF02371">
    <property type="entry name" value="Transposase_20"/>
    <property type="match status" value="1"/>
</dbReference>
<protein>
    <recommendedName>
        <fullName evidence="1">Transposase IS116/IS110/IS902 C-terminal domain-containing protein</fullName>
    </recommendedName>
</protein>
<dbReference type="AlphaFoldDB" id="A0A8J3Q3R2"/>
<dbReference type="GO" id="GO:0004803">
    <property type="term" value="F:transposase activity"/>
    <property type="evidence" value="ECO:0007669"/>
    <property type="project" value="InterPro"/>
</dbReference>
<feature type="domain" description="Transposase IS116/IS110/IS902 C-terminal" evidence="1">
    <location>
        <begin position="8"/>
        <end position="85"/>
    </location>
</feature>
<dbReference type="Proteomes" id="UP000612899">
    <property type="component" value="Unassembled WGS sequence"/>
</dbReference>
<dbReference type="PANTHER" id="PTHR33055:SF3">
    <property type="entry name" value="PUTATIVE TRANSPOSASE FOR IS117-RELATED"/>
    <property type="match status" value="1"/>
</dbReference>
<dbReference type="GO" id="GO:0003677">
    <property type="term" value="F:DNA binding"/>
    <property type="evidence" value="ECO:0007669"/>
    <property type="project" value="InterPro"/>
</dbReference>
<dbReference type="InterPro" id="IPR003346">
    <property type="entry name" value="Transposase_20"/>
</dbReference>
<keyword evidence="3" id="KW-1185">Reference proteome</keyword>
<sequence length="163" mass="17930">MLPAAYAGLGVIISARILAEMGDDRQRFGSARGLKAYAGSAPITKASGRALTITHRPNKNNRLNAAGILWASVTILHPGPERQHYLRRRAHGDRHVAAVRHLFNRMLGQLHRCLQAGQHFDQEVAYPEYFSPAVLEAIDLDGTADLSVNNLETSYLDRLAATH</sequence>
<dbReference type="InterPro" id="IPR047650">
    <property type="entry name" value="Transpos_IS110"/>
</dbReference>
<reference evidence="2" key="1">
    <citation type="submission" date="2021-01" db="EMBL/GenBank/DDBJ databases">
        <title>Whole genome shotgun sequence of Rhizocola hellebori NBRC 109834.</title>
        <authorList>
            <person name="Komaki H."/>
            <person name="Tamura T."/>
        </authorList>
    </citation>
    <scope>NUCLEOTIDE SEQUENCE</scope>
    <source>
        <strain evidence="2">NBRC 109834</strain>
    </source>
</reference>
<evidence type="ECO:0000313" key="2">
    <source>
        <dbReference type="EMBL" id="GIH02798.1"/>
    </source>
</evidence>
<accession>A0A8J3Q3R2</accession>
<organism evidence="2 3">
    <name type="scientific">Rhizocola hellebori</name>
    <dbReference type="NCBI Taxonomy" id="1392758"/>
    <lineage>
        <taxon>Bacteria</taxon>
        <taxon>Bacillati</taxon>
        <taxon>Actinomycetota</taxon>
        <taxon>Actinomycetes</taxon>
        <taxon>Micromonosporales</taxon>
        <taxon>Micromonosporaceae</taxon>
        <taxon>Rhizocola</taxon>
    </lineage>
</organism>
<dbReference type="RefSeq" id="WP_203906736.1">
    <property type="nucleotide sequence ID" value="NZ_BONY01000004.1"/>
</dbReference>
<dbReference type="GO" id="GO:0006313">
    <property type="term" value="P:DNA transposition"/>
    <property type="evidence" value="ECO:0007669"/>
    <property type="project" value="InterPro"/>
</dbReference>
<evidence type="ECO:0000259" key="1">
    <source>
        <dbReference type="Pfam" id="PF02371"/>
    </source>
</evidence>
<comment type="caution">
    <text evidence="2">The sequence shown here is derived from an EMBL/GenBank/DDBJ whole genome shotgun (WGS) entry which is preliminary data.</text>
</comment>
<name>A0A8J3Q3R2_9ACTN</name>
<evidence type="ECO:0000313" key="3">
    <source>
        <dbReference type="Proteomes" id="UP000612899"/>
    </source>
</evidence>
<proteinExistence type="predicted"/>
<dbReference type="EMBL" id="BONY01000004">
    <property type="protein sequence ID" value="GIH02798.1"/>
    <property type="molecule type" value="Genomic_DNA"/>
</dbReference>
<dbReference type="PANTHER" id="PTHR33055">
    <property type="entry name" value="TRANSPOSASE FOR INSERTION SEQUENCE ELEMENT IS1111A"/>
    <property type="match status" value="1"/>
</dbReference>
<gene>
    <name evidence="2" type="ORF">Rhe02_08650</name>
</gene>